<evidence type="ECO:0000313" key="1">
    <source>
        <dbReference type="EMBL" id="EYR61889.1"/>
    </source>
</evidence>
<protein>
    <submittedName>
        <fullName evidence="1">Uncharacterized protein</fullName>
    </submittedName>
</protein>
<dbReference type="EMBL" id="AXCW01000431">
    <property type="protein sequence ID" value="EYR61889.1"/>
    <property type="molecule type" value="Genomic_DNA"/>
</dbReference>
<dbReference type="Proteomes" id="UP000019753">
    <property type="component" value="Unassembled WGS sequence"/>
</dbReference>
<sequence>MVHKGEFVVNAESTQRNRSLLEAINRNGYAAGGYVQSRPMPAYSSGGWVAPAAPATALPGTVTLVDADGSILARTQVIADGAVSHGLRTFVRGRAR</sequence>
<organism evidence="1 2">
    <name type="scientific">Actinotalea ferrariae CF5-4</name>
    <dbReference type="NCBI Taxonomy" id="948458"/>
    <lineage>
        <taxon>Bacteria</taxon>
        <taxon>Bacillati</taxon>
        <taxon>Actinomycetota</taxon>
        <taxon>Actinomycetes</taxon>
        <taxon>Micrococcales</taxon>
        <taxon>Cellulomonadaceae</taxon>
        <taxon>Actinotalea</taxon>
    </lineage>
</organism>
<evidence type="ECO:0000313" key="2">
    <source>
        <dbReference type="Proteomes" id="UP000019753"/>
    </source>
</evidence>
<gene>
    <name evidence="1" type="ORF">N866_14670</name>
</gene>
<accession>A0A021VL16</accession>
<proteinExistence type="predicted"/>
<reference evidence="1 2" key="1">
    <citation type="submission" date="2014-01" db="EMBL/GenBank/DDBJ databases">
        <title>Actinotalea ferrariae CF5-4.</title>
        <authorList>
            <person name="Chen F."/>
            <person name="Li Y."/>
            <person name="Wang G."/>
        </authorList>
    </citation>
    <scope>NUCLEOTIDE SEQUENCE [LARGE SCALE GENOMIC DNA]</scope>
    <source>
        <strain evidence="1 2">CF5-4</strain>
    </source>
</reference>
<dbReference type="AlphaFoldDB" id="A0A021VL16"/>
<name>A0A021VL16_9CELL</name>
<keyword evidence="2" id="KW-1185">Reference proteome</keyword>
<comment type="caution">
    <text evidence="1">The sequence shown here is derived from an EMBL/GenBank/DDBJ whole genome shotgun (WGS) entry which is preliminary data.</text>
</comment>